<protein>
    <submittedName>
        <fullName evidence="2">Cytoplasmic FMR1-interacting protein</fullName>
    </submittedName>
</protein>
<dbReference type="PANTHER" id="PTHR12195">
    <property type="entry name" value="CYTOPLASMIC FMR1-INTERACTING PROTEIN-RELATED"/>
    <property type="match status" value="1"/>
</dbReference>
<dbReference type="PRINTS" id="PR01698">
    <property type="entry name" value="CYTOFMRPINTP"/>
</dbReference>
<dbReference type="GO" id="GO:0031267">
    <property type="term" value="F:small GTPase binding"/>
    <property type="evidence" value="ECO:0007669"/>
    <property type="project" value="InterPro"/>
</dbReference>
<sequence>MFAVLDELKNMKSSVKNDYATYRRAAQFLKVMADSQALQESQNLSMFLATQNKIRDTLKESLEKIPGYEELLADVVNIAVQMYEYKMYMLPSEKHMLVKVMGFGLFLVDGEICNINKMDQKKRVNIAKIDKIFKQLEMVPLFGDMQIAPFNYIKRSPHYDQSRWPLASSSSPSPQSDLLQYLPTIRDEYVRYISELARHNNEVTTTVKETPRTDCENKELTELSLRGLQLLSDWSTHVTELYSWKLMHPTDHHQNKECPQEAEEYERATRYNYSDEEKFGLIEVIAMIKGLQVLMSRMETVFTDAIRRHVYAELQEFVQSTLREPLRKAVKNKKDLIRSIILSVRETCADWLRGTEPQDDPALKGKKDPESGFEIKVPRRNVGPSSTQLYMVRTMLESLIADKSGGKRTLRKDIDGPYLIAIDVFHKASFYWNYLLNFSQTLQECCDLSQLWYREFYLEMTMGKKI</sequence>
<name>A0A087TVG7_STEMI</name>
<feature type="compositionally biased region" description="Basic and acidic residues" evidence="1">
    <location>
        <begin position="361"/>
        <end position="370"/>
    </location>
</feature>
<dbReference type="OMA" id="QYICEQM"/>
<organism evidence="2 3">
    <name type="scientific">Stegodyphus mimosarum</name>
    <name type="common">African social velvet spider</name>
    <dbReference type="NCBI Taxonomy" id="407821"/>
    <lineage>
        <taxon>Eukaryota</taxon>
        <taxon>Metazoa</taxon>
        <taxon>Ecdysozoa</taxon>
        <taxon>Arthropoda</taxon>
        <taxon>Chelicerata</taxon>
        <taxon>Arachnida</taxon>
        <taxon>Araneae</taxon>
        <taxon>Araneomorphae</taxon>
        <taxon>Entelegynae</taxon>
        <taxon>Eresoidea</taxon>
        <taxon>Eresidae</taxon>
        <taxon>Stegodyphus</taxon>
    </lineage>
</organism>
<evidence type="ECO:0000313" key="2">
    <source>
        <dbReference type="EMBL" id="KFM69106.1"/>
    </source>
</evidence>
<dbReference type="OrthoDB" id="10265867at2759"/>
<proteinExistence type="predicted"/>
<keyword evidence="3" id="KW-1185">Reference proteome</keyword>
<evidence type="ECO:0000313" key="3">
    <source>
        <dbReference type="Proteomes" id="UP000054359"/>
    </source>
</evidence>
<reference evidence="2 3" key="1">
    <citation type="submission" date="2013-11" db="EMBL/GenBank/DDBJ databases">
        <title>Genome sequencing of Stegodyphus mimosarum.</title>
        <authorList>
            <person name="Bechsgaard J."/>
        </authorList>
    </citation>
    <scope>NUCLEOTIDE SEQUENCE [LARGE SCALE GENOMIC DNA]</scope>
</reference>
<accession>A0A087TVG7</accession>
<feature type="region of interest" description="Disordered" evidence="1">
    <location>
        <begin position="355"/>
        <end position="377"/>
    </location>
</feature>
<dbReference type="Pfam" id="PF05994">
    <property type="entry name" value="FragX_IP"/>
    <property type="match status" value="1"/>
</dbReference>
<dbReference type="AlphaFoldDB" id="A0A087TVG7"/>
<dbReference type="EMBL" id="KK116928">
    <property type="protein sequence ID" value="KFM69106.1"/>
    <property type="molecule type" value="Genomic_DNA"/>
</dbReference>
<gene>
    <name evidence="2" type="ORF">X975_04148</name>
</gene>
<evidence type="ECO:0000256" key="1">
    <source>
        <dbReference type="SAM" id="MobiDB-lite"/>
    </source>
</evidence>
<dbReference type="Proteomes" id="UP000054359">
    <property type="component" value="Unassembled WGS sequence"/>
</dbReference>
<dbReference type="PIRSF" id="PIRSF008153">
    <property type="entry name" value="FMR1_interacting"/>
    <property type="match status" value="1"/>
</dbReference>
<feature type="non-terminal residue" evidence="2">
    <location>
        <position position="466"/>
    </location>
</feature>
<dbReference type="STRING" id="407821.A0A087TVG7"/>
<dbReference type="InterPro" id="IPR008081">
    <property type="entry name" value="Cytoplasmic_FMR1-int"/>
</dbReference>
<dbReference type="GO" id="GO:0030833">
    <property type="term" value="P:regulation of actin filament polymerization"/>
    <property type="evidence" value="ECO:0007669"/>
    <property type="project" value="InterPro"/>
</dbReference>